<dbReference type="Pfam" id="PF10470">
    <property type="entry name" value="AKAP7_RIRII_bdg"/>
    <property type="match status" value="1"/>
</dbReference>
<accession>A0A401S012</accession>
<name>A0A401S012_CHIPU</name>
<organism evidence="2 3">
    <name type="scientific">Chiloscyllium punctatum</name>
    <name type="common">Brownbanded bambooshark</name>
    <name type="synonym">Hemiscyllium punctatum</name>
    <dbReference type="NCBI Taxonomy" id="137246"/>
    <lineage>
        <taxon>Eukaryota</taxon>
        <taxon>Metazoa</taxon>
        <taxon>Chordata</taxon>
        <taxon>Craniata</taxon>
        <taxon>Vertebrata</taxon>
        <taxon>Chondrichthyes</taxon>
        <taxon>Elasmobranchii</taxon>
        <taxon>Galeomorphii</taxon>
        <taxon>Galeoidea</taxon>
        <taxon>Orectolobiformes</taxon>
        <taxon>Hemiscylliidae</taxon>
        <taxon>Chiloscyllium</taxon>
    </lineage>
</organism>
<comment type="caution">
    <text evidence="2">The sequence shown here is derived from an EMBL/GenBank/DDBJ whole genome shotgun (WGS) entry which is preliminary data.</text>
</comment>
<dbReference type="AlphaFoldDB" id="A0A401S012"/>
<feature type="domain" description="A-kinase anchor protein 7 RI-RII subunit-binding" evidence="1">
    <location>
        <begin position="15"/>
        <end position="56"/>
    </location>
</feature>
<dbReference type="STRING" id="137246.A0A401S012"/>
<dbReference type="EMBL" id="BEZZ01000037">
    <property type="protein sequence ID" value="GCC23751.1"/>
    <property type="molecule type" value="Genomic_DNA"/>
</dbReference>
<reference evidence="2 3" key="1">
    <citation type="journal article" date="2018" name="Nat. Ecol. Evol.">
        <title>Shark genomes provide insights into elasmobranch evolution and the origin of vertebrates.</title>
        <authorList>
            <person name="Hara Y"/>
            <person name="Yamaguchi K"/>
            <person name="Onimaru K"/>
            <person name="Kadota M"/>
            <person name="Koyanagi M"/>
            <person name="Keeley SD"/>
            <person name="Tatsumi K"/>
            <person name="Tanaka K"/>
            <person name="Motone F"/>
            <person name="Kageyama Y"/>
            <person name="Nozu R"/>
            <person name="Adachi N"/>
            <person name="Nishimura O"/>
            <person name="Nakagawa R"/>
            <person name="Tanegashima C"/>
            <person name="Kiyatake I"/>
            <person name="Matsumoto R"/>
            <person name="Murakumo K"/>
            <person name="Nishida K"/>
            <person name="Terakita A"/>
            <person name="Kuratani S"/>
            <person name="Sato K"/>
            <person name="Hyodo S Kuraku.S."/>
        </authorList>
    </citation>
    <scope>NUCLEOTIDE SEQUENCE [LARGE SCALE GENOMIC DNA]</scope>
</reference>
<evidence type="ECO:0000313" key="2">
    <source>
        <dbReference type="EMBL" id="GCC23751.1"/>
    </source>
</evidence>
<dbReference type="InterPro" id="IPR019511">
    <property type="entry name" value="AKAP7_RI-RII-bd_dom"/>
</dbReference>
<sequence>MGQLCCFRFCYGQKKEPDEEELVSLSKQLVETAVIKAVQQYLEETQTKANWNGKRITFTDIDTNNENKK</sequence>
<gene>
    <name evidence="2" type="ORF">chiPu_0002149</name>
</gene>
<dbReference type="Proteomes" id="UP000287033">
    <property type="component" value="Unassembled WGS sequence"/>
</dbReference>
<dbReference type="OrthoDB" id="9950631at2759"/>
<proteinExistence type="predicted"/>
<protein>
    <recommendedName>
        <fullName evidence="1">A-kinase anchor protein 7 RI-RII subunit-binding domain-containing protein</fullName>
    </recommendedName>
</protein>
<keyword evidence="3" id="KW-1185">Reference proteome</keyword>
<evidence type="ECO:0000259" key="1">
    <source>
        <dbReference type="Pfam" id="PF10470"/>
    </source>
</evidence>
<evidence type="ECO:0000313" key="3">
    <source>
        <dbReference type="Proteomes" id="UP000287033"/>
    </source>
</evidence>